<feature type="region of interest" description="Disordered" evidence="1">
    <location>
        <begin position="631"/>
        <end position="660"/>
    </location>
</feature>
<reference evidence="3" key="2">
    <citation type="submission" date="2023-05" db="EMBL/GenBank/DDBJ databases">
        <authorList>
            <consortium name="Lawrence Berkeley National Laboratory"/>
            <person name="Steindorff A."/>
            <person name="Hensen N."/>
            <person name="Bonometti L."/>
            <person name="Westerberg I."/>
            <person name="Brannstrom I.O."/>
            <person name="Guillou S."/>
            <person name="Cros-Aarteil S."/>
            <person name="Calhoun S."/>
            <person name="Haridas S."/>
            <person name="Kuo A."/>
            <person name="Mondo S."/>
            <person name="Pangilinan J."/>
            <person name="Riley R."/>
            <person name="Labutti K."/>
            <person name="Andreopoulos B."/>
            <person name="Lipzen A."/>
            <person name="Chen C."/>
            <person name="Yanf M."/>
            <person name="Daum C."/>
            <person name="Ng V."/>
            <person name="Clum A."/>
            <person name="Ohm R."/>
            <person name="Martin F."/>
            <person name="Silar P."/>
            <person name="Natvig D."/>
            <person name="Lalanne C."/>
            <person name="Gautier V."/>
            <person name="Ament-Velasquez S.L."/>
            <person name="Kruys A."/>
            <person name="Hutchinson M.I."/>
            <person name="Powell A.J."/>
            <person name="Barry K."/>
            <person name="Miller A.N."/>
            <person name="Grigoriev I.V."/>
            <person name="Debuchy R."/>
            <person name="Gladieux P."/>
            <person name="Thoren M.H."/>
            <person name="Johannesson H."/>
        </authorList>
    </citation>
    <scope>NUCLEOTIDE SEQUENCE</scope>
    <source>
        <strain evidence="3">CBS 508.74</strain>
    </source>
</reference>
<organism evidence="3 4">
    <name type="scientific">Canariomyces notabilis</name>
    <dbReference type="NCBI Taxonomy" id="2074819"/>
    <lineage>
        <taxon>Eukaryota</taxon>
        <taxon>Fungi</taxon>
        <taxon>Dikarya</taxon>
        <taxon>Ascomycota</taxon>
        <taxon>Pezizomycotina</taxon>
        <taxon>Sordariomycetes</taxon>
        <taxon>Sordariomycetidae</taxon>
        <taxon>Sordariales</taxon>
        <taxon>Chaetomiaceae</taxon>
        <taxon>Canariomyces</taxon>
    </lineage>
</organism>
<feature type="compositionally biased region" description="Low complexity" evidence="1">
    <location>
        <begin position="352"/>
        <end position="361"/>
    </location>
</feature>
<feature type="compositionally biased region" description="Basic residues" evidence="1">
    <location>
        <begin position="289"/>
        <end position="299"/>
    </location>
</feature>
<dbReference type="Pfam" id="PF00010">
    <property type="entry name" value="HLH"/>
    <property type="match status" value="1"/>
</dbReference>
<dbReference type="InterPro" id="IPR011598">
    <property type="entry name" value="bHLH_dom"/>
</dbReference>
<dbReference type="RefSeq" id="XP_064668113.1">
    <property type="nucleotide sequence ID" value="XM_064811918.1"/>
</dbReference>
<feature type="compositionally biased region" description="Low complexity" evidence="1">
    <location>
        <begin position="178"/>
        <end position="187"/>
    </location>
</feature>
<evidence type="ECO:0000313" key="3">
    <source>
        <dbReference type="EMBL" id="KAK4110543.1"/>
    </source>
</evidence>
<gene>
    <name evidence="3" type="ORF">N656DRAFT_713753</name>
</gene>
<dbReference type="SMART" id="SM00353">
    <property type="entry name" value="HLH"/>
    <property type="match status" value="1"/>
</dbReference>
<dbReference type="Proteomes" id="UP001302812">
    <property type="component" value="Unassembled WGS sequence"/>
</dbReference>
<dbReference type="Gene3D" id="4.10.280.10">
    <property type="entry name" value="Helix-loop-helix DNA-binding domain"/>
    <property type="match status" value="1"/>
</dbReference>
<feature type="compositionally biased region" description="Polar residues" evidence="1">
    <location>
        <begin position="158"/>
        <end position="170"/>
    </location>
</feature>
<feature type="compositionally biased region" description="Polar residues" evidence="1">
    <location>
        <begin position="598"/>
        <end position="607"/>
    </location>
</feature>
<reference evidence="3" key="1">
    <citation type="journal article" date="2023" name="Mol. Phylogenet. Evol.">
        <title>Genome-scale phylogeny and comparative genomics of the fungal order Sordariales.</title>
        <authorList>
            <person name="Hensen N."/>
            <person name="Bonometti L."/>
            <person name="Westerberg I."/>
            <person name="Brannstrom I.O."/>
            <person name="Guillou S."/>
            <person name="Cros-Aarteil S."/>
            <person name="Calhoun S."/>
            <person name="Haridas S."/>
            <person name="Kuo A."/>
            <person name="Mondo S."/>
            <person name="Pangilinan J."/>
            <person name="Riley R."/>
            <person name="LaButti K."/>
            <person name="Andreopoulos B."/>
            <person name="Lipzen A."/>
            <person name="Chen C."/>
            <person name="Yan M."/>
            <person name="Daum C."/>
            <person name="Ng V."/>
            <person name="Clum A."/>
            <person name="Steindorff A."/>
            <person name="Ohm R.A."/>
            <person name="Martin F."/>
            <person name="Silar P."/>
            <person name="Natvig D.O."/>
            <person name="Lalanne C."/>
            <person name="Gautier V."/>
            <person name="Ament-Velasquez S.L."/>
            <person name="Kruys A."/>
            <person name="Hutchinson M.I."/>
            <person name="Powell A.J."/>
            <person name="Barry K."/>
            <person name="Miller A.N."/>
            <person name="Grigoriev I.V."/>
            <person name="Debuchy R."/>
            <person name="Gladieux P."/>
            <person name="Hiltunen Thoren M."/>
            <person name="Johannesson H."/>
        </authorList>
    </citation>
    <scope>NUCLEOTIDE SEQUENCE</scope>
    <source>
        <strain evidence="3">CBS 508.74</strain>
    </source>
</reference>
<feature type="compositionally biased region" description="Basic and acidic residues" evidence="1">
    <location>
        <begin position="682"/>
        <end position="695"/>
    </location>
</feature>
<keyword evidence="4" id="KW-1185">Reference proteome</keyword>
<feature type="region of interest" description="Disordered" evidence="1">
    <location>
        <begin position="151"/>
        <end position="187"/>
    </location>
</feature>
<feature type="domain" description="BHLH" evidence="2">
    <location>
        <begin position="606"/>
        <end position="673"/>
    </location>
</feature>
<protein>
    <recommendedName>
        <fullName evidence="2">BHLH domain-containing protein</fullName>
    </recommendedName>
</protein>
<dbReference type="GO" id="GO:0046983">
    <property type="term" value="F:protein dimerization activity"/>
    <property type="evidence" value="ECO:0007669"/>
    <property type="project" value="InterPro"/>
</dbReference>
<evidence type="ECO:0000256" key="1">
    <source>
        <dbReference type="SAM" id="MobiDB-lite"/>
    </source>
</evidence>
<feature type="region of interest" description="Disordered" evidence="1">
    <location>
        <begin position="678"/>
        <end position="702"/>
    </location>
</feature>
<feature type="compositionally biased region" description="Basic and acidic residues" evidence="1">
    <location>
        <begin position="636"/>
        <end position="652"/>
    </location>
</feature>
<dbReference type="SUPFAM" id="SSF47459">
    <property type="entry name" value="HLH, helix-loop-helix DNA-binding domain"/>
    <property type="match status" value="1"/>
</dbReference>
<feature type="region of interest" description="Disordered" evidence="1">
    <location>
        <begin position="283"/>
        <end position="321"/>
    </location>
</feature>
<dbReference type="FunFam" id="4.10.280.10:FF:000099">
    <property type="entry name" value="Myc-family transcription factor"/>
    <property type="match status" value="1"/>
</dbReference>
<feature type="compositionally biased region" description="Low complexity" evidence="1">
    <location>
        <begin position="430"/>
        <end position="445"/>
    </location>
</feature>
<proteinExistence type="predicted"/>
<evidence type="ECO:0000313" key="4">
    <source>
        <dbReference type="Proteomes" id="UP001302812"/>
    </source>
</evidence>
<dbReference type="PROSITE" id="PS50888">
    <property type="entry name" value="BHLH"/>
    <property type="match status" value="1"/>
</dbReference>
<sequence>MDSAAWAVPNHSVHAATEDDFQQFLDMNTMANLAEGMNYTFQDFQSSSGTHTQLMQSHPREQLDIPMSGTDAPMLLAPAVSTMQHQMPALTSTAPYHQTIPSTMMPPPTPSEAIVDSIDAQIQFLQQQKLQHQQRQMEEQQAAFFARQQSRMVPPTPQSLEIQPGNNHYYNQPGAADQQQQQQQQQQAIDYRYPRLKDQSDMSFTPLVSPAVTPLDTHFSVDSQFAVPGAYFSPLTSPALHAQNDPLAVFEQRHGPVTTSSPVDMDLDSTVTANAGQISTTTTGDLAKKMRKTAAKGRSKSSSIKQSPIAKPLRRKTATTPNLNAQVLSGLIENAEQGQDGGQQLPTPMMQASSSSTTVATDSEDGSVSPEALNDVVAPVEMPPPPIPKPRSARPSPYIAPQGSGAASSIQPPRPGMASPATPASLMKLSSPSARSAGPGATAGSQEALDTEHIEVFELPESANFSQPNAPSTSCPTPTQSSQDGGPSKTPGLAPLPSPSLTKPPTAPSATQSPQLLAGTGLGTRKTPQLLPRGSKKRGSVSSIPVSPALRPKISPSIKPLLPGGPDVEEAASHLLATKSNYQRILEGNTVPGVSYPSELSTNLTSKRTSHKIAEQGRRNRINSALQEIATLLPRPPKDSEGEGSDNKKEKAGSVPNSKASTVEMAIEYIKQLQQEVAAANKRAEEAEKKLEQKKAAAAAAE</sequence>
<feature type="region of interest" description="Disordered" evidence="1">
    <location>
        <begin position="589"/>
        <end position="616"/>
    </location>
</feature>
<accession>A0AAN6QHW2</accession>
<feature type="compositionally biased region" description="Low complexity" evidence="1">
    <location>
        <begin position="471"/>
        <end position="483"/>
    </location>
</feature>
<dbReference type="EMBL" id="MU853350">
    <property type="protein sequence ID" value="KAK4110543.1"/>
    <property type="molecule type" value="Genomic_DNA"/>
</dbReference>
<dbReference type="InterPro" id="IPR036638">
    <property type="entry name" value="HLH_DNA-bd_sf"/>
</dbReference>
<evidence type="ECO:0000259" key="2">
    <source>
        <dbReference type="PROSITE" id="PS50888"/>
    </source>
</evidence>
<comment type="caution">
    <text evidence="3">The sequence shown here is derived from an EMBL/GenBank/DDBJ whole genome shotgun (WGS) entry which is preliminary data.</text>
</comment>
<feature type="compositionally biased region" description="Low complexity" evidence="1">
    <location>
        <begin position="493"/>
        <end position="511"/>
    </location>
</feature>
<feature type="region of interest" description="Disordered" evidence="1">
    <location>
        <begin position="337"/>
        <end position="566"/>
    </location>
</feature>
<dbReference type="GeneID" id="89936043"/>
<name>A0AAN6QHW2_9PEZI</name>
<dbReference type="AlphaFoldDB" id="A0AAN6QHW2"/>
<dbReference type="CDD" id="cd11392">
    <property type="entry name" value="bHLH_ScPHO4_like"/>
    <property type="match status" value="1"/>
</dbReference>